<evidence type="ECO:0000313" key="2">
    <source>
        <dbReference type="EMBL" id="KZV22291.1"/>
    </source>
</evidence>
<protein>
    <submittedName>
        <fullName evidence="2">Uncharacterized protein</fullName>
    </submittedName>
</protein>
<gene>
    <name evidence="2" type="ORF">F511_33198</name>
</gene>
<name>A0A2Z7AKH2_9LAMI</name>
<dbReference type="EMBL" id="KV014399">
    <property type="protein sequence ID" value="KZV22291.1"/>
    <property type="molecule type" value="Genomic_DNA"/>
</dbReference>
<evidence type="ECO:0000256" key="1">
    <source>
        <dbReference type="SAM" id="MobiDB-lite"/>
    </source>
</evidence>
<dbReference type="Proteomes" id="UP000250235">
    <property type="component" value="Unassembled WGS sequence"/>
</dbReference>
<accession>A0A2Z7AKH2</accession>
<reference evidence="2 3" key="1">
    <citation type="journal article" date="2015" name="Proc. Natl. Acad. Sci. U.S.A.">
        <title>The resurrection genome of Boea hygrometrica: A blueprint for survival of dehydration.</title>
        <authorList>
            <person name="Xiao L."/>
            <person name="Yang G."/>
            <person name="Zhang L."/>
            <person name="Yang X."/>
            <person name="Zhao S."/>
            <person name="Ji Z."/>
            <person name="Zhou Q."/>
            <person name="Hu M."/>
            <person name="Wang Y."/>
            <person name="Chen M."/>
            <person name="Xu Y."/>
            <person name="Jin H."/>
            <person name="Xiao X."/>
            <person name="Hu G."/>
            <person name="Bao F."/>
            <person name="Hu Y."/>
            <person name="Wan P."/>
            <person name="Li L."/>
            <person name="Deng X."/>
            <person name="Kuang T."/>
            <person name="Xiang C."/>
            <person name="Zhu J.K."/>
            <person name="Oliver M.J."/>
            <person name="He Y."/>
        </authorList>
    </citation>
    <scope>NUCLEOTIDE SEQUENCE [LARGE SCALE GENOMIC DNA]</scope>
    <source>
        <strain evidence="3">cv. XS01</strain>
    </source>
</reference>
<keyword evidence="3" id="KW-1185">Reference proteome</keyword>
<sequence length="232" mass="26477">MLAEGWNYPSEPQGNRQKPNGRNSRIRKSNRYLHHFVFKIKDSAYWCYPSIGSQRNQAQYDMRADLSENSFRATIIFRYRLNLSGPIAQSILLPMLYSATRFSSAHRVIRKTLSQSCMPHSAYDQTNRFLTAQALTRDLSNQTHHNSLQQLSSTASPLSSGPKIFFNQPSATRSALIRIPALAYISAYGPRFSLRTYQQIALHNIGQLSFKADSSPTAFIPKLKTTNRYCLY</sequence>
<organism evidence="2 3">
    <name type="scientific">Dorcoceras hygrometricum</name>
    <dbReference type="NCBI Taxonomy" id="472368"/>
    <lineage>
        <taxon>Eukaryota</taxon>
        <taxon>Viridiplantae</taxon>
        <taxon>Streptophyta</taxon>
        <taxon>Embryophyta</taxon>
        <taxon>Tracheophyta</taxon>
        <taxon>Spermatophyta</taxon>
        <taxon>Magnoliopsida</taxon>
        <taxon>eudicotyledons</taxon>
        <taxon>Gunneridae</taxon>
        <taxon>Pentapetalae</taxon>
        <taxon>asterids</taxon>
        <taxon>lamiids</taxon>
        <taxon>Lamiales</taxon>
        <taxon>Gesneriaceae</taxon>
        <taxon>Didymocarpoideae</taxon>
        <taxon>Trichosporeae</taxon>
        <taxon>Loxocarpinae</taxon>
        <taxon>Dorcoceras</taxon>
    </lineage>
</organism>
<feature type="region of interest" description="Disordered" evidence="1">
    <location>
        <begin position="1"/>
        <end position="26"/>
    </location>
</feature>
<dbReference type="AlphaFoldDB" id="A0A2Z7AKH2"/>
<feature type="compositionally biased region" description="Polar residues" evidence="1">
    <location>
        <begin position="10"/>
        <end position="23"/>
    </location>
</feature>
<proteinExistence type="predicted"/>
<evidence type="ECO:0000313" key="3">
    <source>
        <dbReference type="Proteomes" id="UP000250235"/>
    </source>
</evidence>